<reference evidence="1 2" key="1">
    <citation type="submission" date="2019-05" db="EMBL/GenBank/DDBJ databases">
        <title>Another draft genome of Portunus trituberculatus and its Hox gene families provides insights of decapod evolution.</title>
        <authorList>
            <person name="Jeong J.-H."/>
            <person name="Song I."/>
            <person name="Kim S."/>
            <person name="Choi T."/>
            <person name="Kim D."/>
            <person name="Ryu S."/>
            <person name="Kim W."/>
        </authorList>
    </citation>
    <scope>NUCLEOTIDE SEQUENCE [LARGE SCALE GENOMIC DNA]</scope>
    <source>
        <tissue evidence="1">Muscle</tissue>
    </source>
</reference>
<dbReference type="AlphaFoldDB" id="A0A5B7DI85"/>
<dbReference type="EMBL" id="VSRR010000925">
    <property type="protein sequence ID" value="MPC20924.1"/>
    <property type="molecule type" value="Genomic_DNA"/>
</dbReference>
<protein>
    <submittedName>
        <fullName evidence="1">Uncharacterized protein</fullName>
    </submittedName>
</protein>
<name>A0A5B7DI85_PORTR</name>
<sequence length="83" mass="9321">MITIASLPLDSLHLPLGSHTTPIYLHPTTSHIRLEGVYGGVECERLGSLTQTDKLKLSYASKVDLISRQNWEGKITEQLDIRY</sequence>
<dbReference type="Proteomes" id="UP000324222">
    <property type="component" value="Unassembled WGS sequence"/>
</dbReference>
<proteinExistence type="predicted"/>
<accession>A0A5B7DI85</accession>
<evidence type="ECO:0000313" key="1">
    <source>
        <dbReference type="EMBL" id="MPC20924.1"/>
    </source>
</evidence>
<organism evidence="1 2">
    <name type="scientific">Portunus trituberculatus</name>
    <name type="common">Swimming crab</name>
    <name type="synonym">Neptunus trituberculatus</name>
    <dbReference type="NCBI Taxonomy" id="210409"/>
    <lineage>
        <taxon>Eukaryota</taxon>
        <taxon>Metazoa</taxon>
        <taxon>Ecdysozoa</taxon>
        <taxon>Arthropoda</taxon>
        <taxon>Crustacea</taxon>
        <taxon>Multicrustacea</taxon>
        <taxon>Malacostraca</taxon>
        <taxon>Eumalacostraca</taxon>
        <taxon>Eucarida</taxon>
        <taxon>Decapoda</taxon>
        <taxon>Pleocyemata</taxon>
        <taxon>Brachyura</taxon>
        <taxon>Eubrachyura</taxon>
        <taxon>Portunoidea</taxon>
        <taxon>Portunidae</taxon>
        <taxon>Portuninae</taxon>
        <taxon>Portunus</taxon>
    </lineage>
</organism>
<gene>
    <name evidence="1" type="ORF">E2C01_013888</name>
</gene>
<evidence type="ECO:0000313" key="2">
    <source>
        <dbReference type="Proteomes" id="UP000324222"/>
    </source>
</evidence>
<comment type="caution">
    <text evidence="1">The sequence shown here is derived from an EMBL/GenBank/DDBJ whole genome shotgun (WGS) entry which is preliminary data.</text>
</comment>
<keyword evidence="2" id="KW-1185">Reference proteome</keyword>